<dbReference type="PANTHER" id="PTHR14030">
    <property type="entry name" value="MITOTIC CHECKPOINT SERINE/THREONINE-PROTEIN KINASE BUB1"/>
    <property type="match status" value="1"/>
</dbReference>
<name>A0A0J8U929_COCIT</name>
<dbReference type="STRING" id="396776.A0A0J8U929"/>
<dbReference type="Gene3D" id="1.10.510.10">
    <property type="entry name" value="Transferase(Phosphotransferase) domain 1"/>
    <property type="match status" value="1"/>
</dbReference>
<organism evidence="1 2">
    <name type="scientific">Coccidioides immitis H538.4</name>
    <dbReference type="NCBI Taxonomy" id="396776"/>
    <lineage>
        <taxon>Eukaryota</taxon>
        <taxon>Fungi</taxon>
        <taxon>Dikarya</taxon>
        <taxon>Ascomycota</taxon>
        <taxon>Pezizomycotina</taxon>
        <taxon>Eurotiomycetes</taxon>
        <taxon>Eurotiomycetidae</taxon>
        <taxon>Onygenales</taxon>
        <taxon>Onygenaceae</taxon>
        <taxon>Coccidioides</taxon>
    </lineage>
</organism>
<dbReference type="VEuPathDB" id="FungiDB:CIHG_01371"/>
<dbReference type="GO" id="GO:0007094">
    <property type="term" value="P:mitotic spindle assembly checkpoint signaling"/>
    <property type="evidence" value="ECO:0007669"/>
    <property type="project" value="InterPro"/>
</dbReference>
<dbReference type="GO" id="GO:0005634">
    <property type="term" value="C:nucleus"/>
    <property type="evidence" value="ECO:0007669"/>
    <property type="project" value="TreeGrafter"/>
</dbReference>
<dbReference type="InterPro" id="IPR015661">
    <property type="entry name" value="Bub1/Mad3"/>
</dbReference>
<sequence>MHAFIPDVQFIADWKVAAHECPEMKECRPWTYQVDLHGLAGIVYIMLFGKYMEIITVSNTENESGANSGFGSRRNYRIKESLKRYWEREIWSEVFDLCLNPTSEKWVEAERQHSGANVDPRLTMPMINSMRVVREKMENWLAANAARKGLQSQLNKMETLISKKRAKRSADKD</sequence>
<gene>
    <name evidence="1" type="ORF">CIHG_01371</name>
</gene>
<keyword evidence="1" id="KW-0418">Kinase</keyword>
<dbReference type="GO" id="GO:0032991">
    <property type="term" value="C:protein-containing complex"/>
    <property type="evidence" value="ECO:0007669"/>
    <property type="project" value="UniProtKB-ARBA"/>
</dbReference>
<dbReference type="GO" id="GO:0004672">
    <property type="term" value="F:protein kinase activity"/>
    <property type="evidence" value="ECO:0007669"/>
    <property type="project" value="TreeGrafter"/>
</dbReference>
<evidence type="ECO:0000313" key="2">
    <source>
        <dbReference type="Proteomes" id="UP000054563"/>
    </source>
</evidence>
<accession>A0A0J8U929</accession>
<evidence type="ECO:0000313" key="1">
    <source>
        <dbReference type="EMBL" id="KMU83588.1"/>
    </source>
</evidence>
<dbReference type="PANTHER" id="PTHR14030:SF4">
    <property type="entry name" value="BUB1 KINASE, ISOFORM A-RELATED"/>
    <property type="match status" value="1"/>
</dbReference>
<proteinExistence type="predicted"/>
<protein>
    <submittedName>
        <fullName evidence="1">Kinase</fullName>
    </submittedName>
</protein>
<reference evidence="2" key="1">
    <citation type="journal article" date="2010" name="Genome Res.">
        <title>Population genomic sequencing of Coccidioides fungi reveals recent hybridization and transposon control.</title>
        <authorList>
            <person name="Neafsey D.E."/>
            <person name="Barker B.M."/>
            <person name="Sharpton T.J."/>
            <person name="Stajich J.E."/>
            <person name="Park D.J."/>
            <person name="Whiston E."/>
            <person name="Hung C.-Y."/>
            <person name="McMahan C."/>
            <person name="White J."/>
            <person name="Sykes S."/>
            <person name="Heiman D."/>
            <person name="Young S."/>
            <person name="Zeng Q."/>
            <person name="Abouelleil A."/>
            <person name="Aftuck L."/>
            <person name="Bessette D."/>
            <person name="Brown A."/>
            <person name="FitzGerald M."/>
            <person name="Lui A."/>
            <person name="Macdonald J.P."/>
            <person name="Priest M."/>
            <person name="Orbach M.J."/>
            <person name="Galgiani J.N."/>
            <person name="Kirkland T.N."/>
            <person name="Cole G.T."/>
            <person name="Birren B.W."/>
            <person name="Henn M.R."/>
            <person name="Taylor J.W."/>
            <person name="Rounsley S.D."/>
        </authorList>
    </citation>
    <scope>NUCLEOTIDE SEQUENCE [LARGE SCALE GENOMIC DNA]</scope>
    <source>
        <strain evidence="2">H538.4</strain>
    </source>
</reference>
<dbReference type="GO" id="GO:0051754">
    <property type="term" value="P:meiotic sister chromatid cohesion, centromeric"/>
    <property type="evidence" value="ECO:0007669"/>
    <property type="project" value="TreeGrafter"/>
</dbReference>
<dbReference type="Proteomes" id="UP000054563">
    <property type="component" value="Unassembled WGS sequence"/>
</dbReference>
<dbReference type="AlphaFoldDB" id="A0A0J8U929"/>
<keyword evidence="1" id="KW-0808">Transferase</keyword>
<dbReference type="EMBL" id="DS016983">
    <property type="protein sequence ID" value="KMU83588.1"/>
    <property type="molecule type" value="Genomic_DNA"/>
</dbReference>